<dbReference type="GO" id="GO:0000124">
    <property type="term" value="C:SAGA complex"/>
    <property type="evidence" value="ECO:0007669"/>
    <property type="project" value="TreeGrafter"/>
</dbReference>
<evidence type="ECO:0000256" key="1">
    <source>
        <dbReference type="ARBA" id="ARBA00004123"/>
    </source>
</evidence>
<evidence type="ECO:0000313" key="8">
    <source>
        <dbReference type="EMBL" id="JAS71024.1"/>
    </source>
</evidence>
<dbReference type="EMBL" id="GECU01036682">
    <property type="protein sequence ID" value="JAS71024.1"/>
    <property type="molecule type" value="Transcribed_RNA"/>
</dbReference>
<evidence type="ECO:0000256" key="7">
    <source>
        <dbReference type="SAM" id="MobiDB-lite"/>
    </source>
</evidence>
<feature type="region of interest" description="Disordered" evidence="7">
    <location>
        <begin position="124"/>
        <end position="153"/>
    </location>
</feature>
<sequence>MMKPKHSSKKGIGGKPHREHGKLSFGNGKVKESKNKAPESPEECALSFPDLRIVEKNQLPTFSQLLSRSKEEGVGMEDLDRIQLELEMLLTGVAVRIRDLNNEISTLNIAEERRDKKIKLALSTSKKKVDDRKNRDPTGKSRPRIGTLDDPSVLGSPDILSNTASLEPPKLLVPKNDVPNKFWLSVEPYCAEISAEDIKFLKELKATCEKEAEIQKIAPLGRHYTLRWAEEDMMDERDGSAVVKLKRKPSEDVKEMLKKASKIVIRERIPGPLVQRLISALLEENIISPLQESALSNKLNKIGAVVDTDSIEPPSKKIKTEDSNGSEIKVAGEVPVPNFIKKLPTYHTSACFELRIRKELESAGFIDPQDYKEDNDEILSEIKKCQEELRATALHTAEQLRRLIKLAEAELEKSEVRRKIKQVEQELVETSRRITLAKQKKKPVSEKERETAWKLLHERKTLLKSLESIQ</sequence>
<proteinExistence type="inferred from homology"/>
<comment type="subcellular location">
    <subcellularLocation>
        <location evidence="1">Nucleus</location>
    </subcellularLocation>
</comment>
<evidence type="ECO:0000256" key="3">
    <source>
        <dbReference type="ARBA" id="ARBA00023015"/>
    </source>
</evidence>
<dbReference type="Pfam" id="PF10198">
    <property type="entry name" value="Ada3"/>
    <property type="match status" value="1"/>
</dbReference>
<evidence type="ECO:0000256" key="6">
    <source>
        <dbReference type="SAM" id="Coils"/>
    </source>
</evidence>
<evidence type="ECO:0000256" key="5">
    <source>
        <dbReference type="ARBA" id="ARBA00023242"/>
    </source>
</evidence>
<evidence type="ECO:0000256" key="2">
    <source>
        <dbReference type="ARBA" id="ARBA00005330"/>
    </source>
</evidence>
<keyword evidence="6" id="KW-0175">Coiled coil</keyword>
<feature type="compositionally biased region" description="Basic and acidic residues" evidence="7">
    <location>
        <begin position="29"/>
        <end position="39"/>
    </location>
</feature>
<dbReference type="GO" id="GO:0005634">
    <property type="term" value="C:nucleus"/>
    <property type="evidence" value="ECO:0007669"/>
    <property type="project" value="UniProtKB-SubCell"/>
</dbReference>
<dbReference type="InterPro" id="IPR019340">
    <property type="entry name" value="Histone_AcTrfase_su3"/>
</dbReference>
<feature type="coiled-coil region" evidence="6">
    <location>
        <begin position="390"/>
        <end position="440"/>
    </location>
</feature>
<protein>
    <recommendedName>
        <fullName evidence="9">Transcriptional adapter 3</fullName>
    </recommendedName>
</protein>
<dbReference type="GO" id="GO:0006357">
    <property type="term" value="P:regulation of transcription by RNA polymerase II"/>
    <property type="evidence" value="ECO:0007669"/>
    <property type="project" value="TreeGrafter"/>
</dbReference>
<keyword evidence="4" id="KW-0804">Transcription</keyword>
<keyword evidence="3" id="KW-0805">Transcription regulation</keyword>
<organism evidence="8">
    <name type="scientific">Homalodisca liturata</name>
    <dbReference type="NCBI Taxonomy" id="320908"/>
    <lineage>
        <taxon>Eukaryota</taxon>
        <taxon>Metazoa</taxon>
        <taxon>Ecdysozoa</taxon>
        <taxon>Arthropoda</taxon>
        <taxon>Hexapoda</taxon>
        <taxon>Insecta</taxon>
        <taxon>Pterygota</taxon>
        <taxon>Neoptera</taxon>
        <taxon>Paraneoptera</taxon>
        <taxon>Hemiptera</taxon>
        <taxon>Auchenorrhyncha</taxon>
        <taxon>Membracoidea</taxon>
        <taxon>Cicadellidae</taxon>
        <taxon>Cicadellinae</taxon>
        <taxon>Proconiini</taxon>
        <taxon>Homalodisca</taxon>
    </lineage>
</organism>
<evidence type="ECO:0008006" key="9">
    <source>
        <dbReference type="Google" id="ProtNLM"/>
    </source>
</evidence>
<keyword evidence="5" id="KW-0539">Nucleus</keyword>
<name>A0A1B6H8R6_9HEMI</name>
<feature type="compositionally biased region" description="Basic and acidic residues" evidence="7">
    <location>
        <begin position="127"/>
        <end position="139"/>
    </location>
</feature>
<feature type="region of interest" description="Disordered" evidence="7">
    <location>
        <begin position="1"/>
        <end position="44"/>
    </location>
</feature>
<reference evidence="8" key="1">
    <citation type="submission" date="2015-11" db="EMBL/GenBank/DDBJ databases">
        <title>De novo transcriptome assembly of four potential Pierce s Disease insect vectors from Arizona vineyards.</title>
        <authorList>
            <person name="Tassone E.E."/>
        </authorList>
    </citation>
    <scope>NUCLEOTIDE SEQUENCE</scope>
</reference>
<dbReference type="AlphaFoldDB" id="A0A1B6H8R6"/>
<comment type="similarity">
    <text evidence="2">Belongs to the NGG1 family.</text>
</comment>
<dbReference type="PANTHER" id="PTHR13556">
    <property type="entry name" value="TRANSCRIPTIONAL ADAPTER 3-RELATED"/>
    <property type="match status" value="1"/>
</dbReference>
<dbReference type="PANTHER" id="PTHR13556:SF2">
    <property type="entry name" value="TRANSCRIPTIONAL ADAPTER 3"/>
    <property type="match status" value="1"/>
</dbReference>
<dbReference type="GO" id="GO:0003713">
    <property type="term" value="F:transcription coactivator activity"/>
    <property type="evidence" value="ECO:0007669"/>
    <property type="project" value="TreeGrafter"/>
</dbReference>
<evidence type="ECO:0000256" key="4">
    <source>
        <dbReference type="ARBA" id="ARBA00023163"/>
    </source>
</evidence>
<accession>A0A1B6H8R6</accession>
<gene>
    <name evidence="8" type="ORF">g.4426</name>
</gene>